<protein>
    <submittedName>
        <fullName evidence="1">Uncharacterized protein</fullName>
    </submittedName>
</protein>
<organism evidence="1 2">
    <name type="scientific">Aphis craccivora</name>
    <name type="common">Cowpea aphid</name>
    <dbReference type="NCBI Taxonomy" id="307492"/>
    <lineage>
        <taxon>Eukaryota</taxon>
        <taxon>Metazoa</taxon>
        <taxon>Ecdysozoa</taxon>
        <taxon>Arthropoda</taxon>
        <taxon>Hexapoda</taxon>
        <taxon>Insecta</taxon>
        <taxon>Pterygota</taxon>
        <taxon>Neoptera</taxon>
        <taxon>Paraneoptera</taxon>
        <taxon>Hemiptera</taxon>
        <taxon>Sternorrhyncha</taxon>
        <taxon>Aphidomorpha</taxon>
        <taxon>Aphidoidea</taxon>
        <taxon>Aphididae</taxon>
        <taxon>Aphidini</taxon>
        <taxon>Aphis</taxon>
        <taxon>Aphis</taxon>
    </lineage>
</organism>
<evidence type="ECO:0000313" key="2">
    <source>
        <dbReference type="Proteomes" id="UP000478052"/>
    </source>
</evidence>
<reference evidence="1 2" key="1">
    <citation type="submission" date="2019-08" db="EMBL/GenBank/DDBJ databases">
        <title>Whole genome of Aphis craccivora.</title>
        <authorList>
            <person name="Voronova N.V."/>
            <person name="Shulinski R.S."/>
            <person name="Bandarenka Y.V."/>
            <person name="Zhorov D.G."/>
            <person name="Warner D."/>
        </authorList>
    </citation>
    <scope>NUCLEOTIDE SEQUENCE [LARGE SCALE GENOMIC DNA]</scope>
    <source>
        <strain evidence="1">180601</strain>
        <tissue evidence="1">Whole Body</tissue>
    </source>
</reference>
<comment type="caution">
    <text evidence="1">The sequence shown here is derived from an EMBL/GenBank/DDBJ whole genome shotgun (WGS) entry which is preliminary data.</text>
</comment>
<sequence>MEKTLFTSRGPTAVLCDVEAAAAVVYGPLQHEELPPEVMESRKRNPPPPVVWTTSSRQSAVVAGRAAFCPRLAATATSSAQQTKTADSDAVQADMTANGKRRILFRYVRRERSVCGRGRCRWRSVAVTACELRTADGREPKTTTTVHHHNHRSTTTTAVAVLQVRRTARAAAVYSFLSYRRPPSVTHL</sequence>
<proteinExistence type="predicted"/>
<dbReference type="AlphaFoldDB" id="A0A6G0Y7Q7"/>
<evidence type="ECO:0000313" key="1">
    <source>
        <dbReference type="EMBL" id="KAF0750821.1"/>
    </source>
</evidence>
<keyword evidence="2" id="KW-1185">Reference proteome</keyword>
<dbReference type="Proteomes" id="UP000478052">
    <property type="component" value="Unassembled WGS sequence"/>
</dbReference>
<dbReference type="EMBL" id="VUJU01005579">
    <property type="protein sequence ID" value="KAF0750821.1"/>
    <property type="molecule type" value="Genomic_DNA"/>
</dbReference>
<name>A0A6G0Y7Q7_APHCR</name>
<accession>A0A6G0Y7Q7</accession>
<gene>
    <name evidence="1" type="ORF">FWK35_00030316</name>
</gene>